<reference evidence="12 13" key="1">
    <citation type="journal article" date="2015" name="Stand. Genomic Sci.">
        <title>Genomic Encyclopedia of Bacterial and Archaeal Type Strains, Phase III: the genomes of soil and plant-associated and newly described type strains.</title>
        <authorList>
            <person name="Whitman W.B."/>
            <person name="Woyke T."/>
            <person name="Klenk H.P."/>
            <person name="Zhou Y."/>
            <person name="Lilburn T.G."/>
            <person name="Beck B.J."/>
            <person name="De Vos P."/>
            <person name="Vandamme P."/>
            <person name="Eisen J.A."/>
            <person name="Garrity G."/>
            <person name="Hugenholtz P."/>
            <person name="Kyrpides N.C."/>
        </authorList>
    </citation>
    <scope>NUCLEOTIDE SEQUENCE [LARGE SCALE GENOMIC DNA]</scope>
    <source>
        <strain evidence="12 13">CV53</strain>
    </source>
</reference>
<comment type="subcellular location">
    <subcellularLocation>
        <location evidence="1">Cell membrane</location>
        <topology evidence="1">Multi-pass membrane protein</topology>
    </subcellularLocation>
</comment>
<dbReference type="RefSeq" id="WP_373566095.1">
    <property type="nucleotide sequence ID" value="NZ_JABUHM010000021.1"/>
</dbReference>
<dbReference type="AlphaFoldDB" id="A0A4R2AWA7"/>
<feature type="transmembrane region" description="Helical" evidence="11">
    <location>
        <begin position="144"/>
        <end position="164"/>
    </location>
</feature>
<accession>A0A4R2AWA7</accession>
<evidence type="ECO:0000256" key="2">
    <source>
        <dbReference type="ARBA" id="ARBA00022448"/>
    </source>
</evidence>
<evidence type="ECO:0000313" key="12">
    <source>
        <dbReference type="EMBL" id="TCN18086.1"/>
    </source>
</evidence>
<dbReference type="GO" id="GO:0022857">
    <property type="term" value="F:transmembrane transporter activity"/>
    <property type="evidence" value="ECO:0007669"/>
    <property type="project" value="InterPro"/>
</dbReference>
<organism evidence="12 13">
    <name type="scientific">Mesobacillus foraminis</name>
    <dbReference type="NCBI Taxonomy" id="279826"/>
    <lineage>
        <taxon>Bacteria</taxon>
        <taxon>Bacillati</taxon>
        <taxon>Bacillota</taxon>
        <taxon>Bacilli</taxon>
        <taxon>Bacillales</taxon>
        <taxon>Bacillaceae</taxon>
        <taxon>Mesobacillus</taxon>
    </lineage>
</organism>
<keyword evidence="5 12" id="KW-0762">Sugar transport</keyword>
<dbReference type="NCBIfam" id="NF040906">
    <property type="entry name" value="GguB"/>
    <property type="match status" value="1"/>
</dbReference>
<dbReference type="InterPro" id="IPR001851">
    <property type="entry name" value="ABC_transp_permease"/>
</dbReference>
<keyword evidence="2" id="KW-0813">Transport</keyword>
<keyword evidence="13" id="KW-1185">Reference proteome</keyword>
<keyword evidence="6 11" id="KW-0812">Transmembrane</keyword>
<evidence type="ECO:0000256" key="5">
    <source>
        <dbReference type="ARBA" id="ARBA00022597"/>
    </source>
</evidence>
<proteinExistence type="predicted"/>
<name>A0A4R2AWA7_9BACI</name>
<keyword evidence="4" id="KW-0997">Cell inner membrane</keyword>
<gene>
    <name evidence="12" type="ORF">EV146_12114</name>
</gene>
<comment type="function">
    <text evidence="9">Part of the binding-protein-dependent transport system for D-xylose. Probably responsible for the translocation of the substrate across the membrane.</text>
</comment>
<sequence length="407" mass="43090">MQSIVQKTNKKGPAAGGGSNGNMLANLVKNNVRQYSMIISLIFIMLLFQILTDGLLLKPLNITNLILQNSYILVLAIGMVLVIITGHIDLSVGSIAAFVGAISAILMVNYEVPTFVAIVLSLAAGALIGAWQGFWIAYVKIPAFIVTLAGMLIFRGLTMIVLEGKSIAPFPDSFQKMSTGFIPDFGGASGIHITTLLVGILLSILIVAGDIKNRQNQLKHNLETSSQGVFLAKLAAIVIVLNLFTYALAMYEGIPNILVILAVLIVVYRFFTNRMKTGRHVYAIGGNEKAALLSGVKTKWVTFWVFVNMGVLSALSGLLFAARLNAATPKAGNLFELDAIAACFIGGASAYGGIGTVPGAIIGGLVMGIMNNGMSLLGLGIDWQQGIKGLVLLAAVAFDIYNKNKAA</sequence>
<evidence type="ECO:0000256" key="8">
    <source>
        <dbReference type="ARBA" id="ARBA00023136"/>
    </source>
</evidence>
<feature type="transmembrane region" description="Helical" evidence="11">
    <location>
        <begin position="115"/>
        <end position="138"/>
    </location>
</feature>
<keyword evidence="7 11" id="KW-1133">Transmembrane helix</keyword>
<feature type="transmembrane region" description="Helical" evidence="11">
    <location>
        <begin position="35"/>
        <end position="57"/>
    </location>
</feature>
<dbReference type="Pfam" id="PF02653">
    <property type="entry name" value="BPD_transp_2"/>
    <property type="match status" value="1"/>
</dbReference>
<comment type="caution">
    <text evidence="12">The sequence shown here is derived from an EMBL/GenBank/DDBJ whole genome shotgun (WGS) entry which is preliminary data.</text>
</comment>
<feature type="transmembrane region" description="Helical" evidence="11">
    <location>
        <begin position="185"/>
        <end position="208"/>
    </location>
</feature>
<feature type="transmembrane region" description="Helical" evidence="11">
    <location>
        <begin position="64"/>
        <end position="84"/>
    </location>
</feature>
<dbReference type="EMBL" id="SLVV01000021">
    <property type="protein sequence ID" value="TCN18086.1"/>
    <property type="molecule type" value="Genomic_DNA"/>
</dbReference>
<evidence type="ECO:0000256" key="11">
    <source>
        <dbReference type="SAM" id="Phobius"/>
    </source>
</evidence>
<keyword evidence="8 11" id="KW-0472">Membrane</keyword>
<dbReference type="Proteomes" id="UP000295689">
    <property type="component" value="Unassembled WGS sequence"/>
</dbReference>
<dbReference type="CDD" id="cd06579">
    <property type="entry name" value="TM_PBP1_transp_AraH_like"/>
    <property type="match status" value="1"/>
</dbReference>
<evidence type="ECO:0000256" key="10">
    <source>
        <dbReference type="ARBA" id="ARBA00035686"/>
    </source>
</evidence>
<evidence type="ECO:0000256" key="4">
    <source>
        <dbReference type="ARBA" id="ARBA00022519"/>
    </source>
</evidence>
<dbReference type="PANTHER" id="PTHR32196:SF32">
    <property type="entry name" value="XYLOSE TRANSPORT SYSTEM PERMEASE PROTEIN XYLH"/>
    <property type="match status" value="1"/>
</dbReference>
<keyword evidence="3" id="KW-1003">Cell membrane</keyword>
<feature type="transmembrane region" description="Helical" evidence="11">
    <location>
        <begin position="90"/>
        <end position="108"/>
    </location>
</feature>
<dbReference type="PANTHER" id="PTHR32196">
    <property type="entry name" value="ABC TRANSPORTER PERMEASE PROTEIN YPHD-RELATED-RELATED"/>
    <property type="match status" value="1"/>
</dbReference>
<evidence type="ECO:0000256" key="7">
    <source>
        <dbReference type="ARBA" id="ARBA00022989"/>
    </source>
</evidence>
<evidence type="ECO:0000256" key="1">
    <source>
        <dbReference type="ARBA" id="ARBA00004651"/>
    </source>
</evidence>
<evidence type="ECO:0000256" key="3">
    <source>
        <dbReference type="ARBA" id="ARBA00022475"/>
    </source>
</evidence>
<evidence type="ECO:0000256" key="9">
    <source>
        <dbReference type="ARBA" id="ARBA00035611"/>
    </source>
</evidence>
<evidence type="ECO:0000313" key="13">
    <source>
        <dbReference type="Proteomes" id="UP000295689"/>
    </source>
</evidence>
<feature type="transmembrane region" description="Helical" evidence="11">
    <location>
        <begin position="254"/>
        <end position="271"/>
    </location>
</feature>
<evidence type="ECO:0000256" key="6">
    <source>
        <dbReference type="ARBA" id="ARBA00022692"/>
    </source>
</evidence>
<feature type="transmembrane region" description="Helical" evidence="11">
    <location>
        <begin position="228"/>
        <end position="247"/>
    </location>
</feature>
<feature type="transmembrane region" description="Helical" evidence="11">
    <location>
        <begin position="301"/>
        <end position="322"/>
    </location>
</feature>
<protein>
    <recommendedName>
        <fullName evidence="10">Xylose transport system permease protein XylH</fullName>
    </recommendedName>
</protein>
<dbReference type="GO" id="GO:0005886">
    <property type="term" value="C:plasma membrane"/>
    <property type="evidence" value="ECO:0007669"/>
    <property type="project" value="UniProtKB-SubCell"/>
</dbReference>